<name>A0A2G5DW80_AQUCA</name>
<gene>
    <name evidence="1" type="ORF">AQUCO_01400287v1</name>
</gene>
<reference evidence="1 2" key="1">
    <citation type="submission" date="2017-09" db="EMBL/GenBank/DDBJ databases">
        <title>WGS assembly of Aquilegia coerulea Goldsmith.</title>
        <authorList>
            <person name="Hodges S."/>
            <person name="Kramer E."/>
            <person name="Nordborg M."/>
            <person name="Tomkins J."/>
            <person name="Borevitz J."/>
            <person name="Derieg N."/>
            <person name="Yan J."/>
            <person name="Mihaltcheva S."/>
            <person name="Hayes R.D."/>
            <person name="Rokhsar D."/>
        </authorList>
    </citation>
    <scope>NUCLEOTIDE SEQUENCE [LARGE SCALE GENOMIC DNA]</scope>
    <source>
        <strain evidence="2">cv. Goldsmith</strain>
    </source>
</reference>
<evidence type="ECO:0000313" key="1">
    <source>
        <dbReference type="EMBL" id="PIA47537.1"/>
    </source>
</evidence>
<sequence>MVSITWCPTTQICYKGVFPDNVEHYFLAAIPDTLRSLILFIMTCSAPSMRDLLYDASSQEFDFPSKAFTRNWQNPLMY</sequence>
<proteinExistence type="predicted"/>
<dbReference type="EMBL" id="KZ305031">
    <property type="protein sequence ID" value="PIA47537.1"/>
    <property type="molecule type" value="Genomic_DNA"/>
</dbReference>
<organism evidence="1 2">
    <name type="scientific">Aquilegia coerulea</name>
    <name type="common">Rocky mountain columbine</name>
    <dbReference type="NCBI Taxonomy" id="218851"/>
    <lineage>
        <taxon>Eukaryota</taxon>
        <taxon>Viridiplantae</taxon>
        <taxon>Streptophyta</taxon>
        <taxon>Embryophyta</taxon>
        <taxon>Tracheophyta</taxon>
        <taxon>Spermatophyta</taxon>
        <taxon>Magnoliopsida</taxon>
        <taxon>Ranunculales</taxon>
        <taxon>Ranunculaceae</taxon>
        <taxon>Thalictroideae</taxon>
        <taxon>Aquilegia</taxon>
    </lineage>
</organism>
<accession>A0A2G5DW80</accession>
<keyword evidence="2" id="KW-1185">Reference proteome</keyword>
<dbReference type="InParanoid" id="A0A2G5DW80"/>
<dbReference type="Proteomes" id="UP000230069">
    <property type="component" value="Unassembled WGS sequence"/>
</dbReference>
<protein>
    <submittedName>
        <fullName evidence="1">Uncharacterized protein</fullName>
    </submittedName>
</protein>
<evidence type="ECO:0000313" key="2">
    <source>
        <dbReference type="Proteomes" id="UP000230069"/>
    </source>
</evidence>
<dbReference type="AlphaFoldDB" id="A0A2G5DW80"/>